<name>A0A1H2YFB7_9PSEU</name>
<dbReference type="STRING" id="418495.SAMN05216215_100720"/>
<accession>A0A1H2YFB7</accession>
<dbReference type="PANTHER" id="PTHR12304">
    <property type="entry name" value="INOSINE-URIDINE PREFERRING NUCLEOSIDE HYDROLASE"/>
    <property type="match status" value="1"/>
</dbReference>
<dbReference type="GO" id="GO:0005829">
    <property type="term" value="C:cytosol"/>
    <property type="evidence" value="ECO:0007669"/>
    <property type="project" value="TreeGrafter"/>
</dbReference>
<dbReference type="AlphaFoldDB" id="A0A1H2YFB7"/>
<evidence type="ECO:0000313" key="4">
    <source>
        <dbReference type="EMBL" id="SDX03892.1"/>
    </source>
</evidence>
<dbReference type="PANTHER" id="PTHR12304:SF4">
    <property type="entry name" value="URIDINE NUCLEOSIDASE"/>
    <property type="match status" value="1"/>
</dbReference>
<evidence type="ECO:0000256" key="2">
    <source>
        <dbReference type="ARBA" id="ARBA00023295"/>
    </source>
</evidence>
<dbReference type="InterPro" id="IPR036452">
    <property type="entry name" value="Ribo_hydro-like"/>
</dbReference>
<feature type="domain" description="Inosine/uridine-preferring nucleoside hydrolase" evidence="3">
    <location>
        <begin position="13"/>
        <end position="308"/>
    </location>
</feature>
<dbReference type="Gene3D" id="3.90.245.10">
    <property type="entry name" value="Ribonucleoside hydrolase-like"/>
    <property type="match status" value="1"/>
</dbReference>
<reference evidence="5" key="1">
    <citation type="submission" date="2016-10" db="EMBL/GenBank/DDBJ databases">
        <authorList>
            <person name="Varghese N."/>
            <person name="Submissions S."/>
        </authorList>
    </citation>
    <scope>NUCLEOTIDE SEQUENCE [LARGE SCALE GENOMIC DNA]</scope>
    <source>
        <strain evidence="5">CGMCC 4.3530</strain>
    </source>
</reference>
<proteinExistence type="predicted"/>
<dbReference type="InterPro" id="IPR023186">
    <property type="entry name" value="IUNH"/>
</dbReference>
<dbReference type="EMBL" id="FNOK01000007">
    <property type="protein sequence ID" value="SDX03892.1"/>
    <property type="molecule type" value="Genomic_DNA"/>
</dbReference>
<keyword evidence="2" id="KW-0326">Glycosidase</keyword>
<keyword evidence="5" id="KW-1185">Reference proteome</keyword>
<gene>
    <name evidence="4" type="ORF">SAMN05216215_100720</name>
</gene>
<evidence type="ECO:0000259" key="3">
    <source>
        <dbReference type="Pfam" id="PF01156"/>
    </source>
</evidence>
<dbReference type="Proteomes" id="UP000199529">
    <property type="component" value="Unassembled WGS sequence"/>
</dbReference>
<evidence type="ECO:0000313" key="5">
    <source>
        <dbReference type="Proteomes" id="UP000199529"/>
    </source>
</evidence>
<dbReference type="SUPFAM" id="SSF53590">
    <property type="entry name" value="Nucleoside hydrolase"/>
    <property type="match status" value="1"/>
</dbReference>
<dbReference type="CDD" id="cd02650">
    <property type="entry name" value="nuc_hydro_CaPnhB"/>
    <property type="match status" value="1"/>
</dbReference>
<dbReference type="Pfam" id="PF01156">
    <property type="entry name" value="IU_nuc_hydro"/>
    <property type="match status" value="1"/>
</dbReference>
<dbReference type="GO" id="GO:0008477">
    <property type="term" value="F:purine nucleosidase activity"/>
    <property type="evidence" value="ECO:0007669"/>
    <property type="project" value="TreeGrafter"/>
</dbReference>
<dbReference type="InterPro" id="IPR001910">
    <property type="entry name" value="Inosine/uridine_hydrolase_dom"/>
</dbReference>
<sequence length="320" mass="34205">MIRPERGGELAKIIFDGDYGIDDALATLFLLGRDDVELVAVGTVHGNAPADAAAANALQVLDVAGRRDIPVAVGAQRPLAQPLDISALVHGEDGLGGHASPVPELRPEPVSAAEQLVRIARELPGECTVVATGPLTNLALALLLEPRLPELVRNVVVMGGTTREPGNIGPFAEANIWHDPEAAALVLGAGWPLTLVGLDVTMRTWLDQSDVDRIAAAPGRKAEFAHAILQHYLRFYRGRHSRPGCPLHDPSAAVLAVRPDLARCEKAPVRVELRGEHTRGMLVVDRREFAEPDGPLIDVAAEIDRDRLVAEFLAGLLELV</sequence>
<organism evidence="4 5">
    <name type="scientific">Saccharopolyspora shandongensis</name>
    <dbReference type="NCBI Taxonomy" id="418495"/>
    <lineage>
        <taxon>Bacteria</taxon>
        <taxon>Bacillati</taxon>
        <taxon>Actinomycetota</taxon>
        <taxon>Actinomycetes</taxon>
        <taxon>Pseudonocardiales</taxon>
        <taxon>Pseudonocardiaceae</taxon>
        <taxon>Saccharopolyspora</taxon>
    </lineage>
</organism>
<keyword evidence="1" id="KW-0378">Hydrolase</keyword>
<evidence type="ECO:0000256" key="1">
    <source>
        <dbReference type="ARBA" id="ARBA00022801"/>
    </source>
</evidence>
<dbReference type="GO" id="GO:0006152">
    <property type="term" value="P:purine nucleoside catabolic process"/>
    <property type="evidence" value="ECO:0007669"/>
    <property type="project" value="TreeGrafter"/>
</dbReference>
<protein>
    <submittedName>
        <fullName evidence="4">Purine nucleosidase</fullName>
    </submittedName>
</protein>